<dbReference type="Gene3D" id="1.10.10.10">
    <property type="entry name" value="Winged helix-like DNA-binding domain superfamily/Winged helix DNA-binding domain"/>
    <property type="match status" value="1"/>
</dbReference>
<gene>
    <name evidence="1" type="ORF">COU13_01595</name>
</gene>
<dbReference type="InterPro" id="IPR036390">
    <property type="entry name" value="WH_DNA-bd_sf"/>
</dbReference>
<dbReference type="AlphaFoldDB" id="A0A2H0UIV0"/>
<dbReference type="InterPro" id="IPR011991">
    <property type="entry name" value="ArsR-like_HTH"/>
</dbReference>
<evidence type="ECO:0000313" key="2">
    <source>
        <dbReference type="Proteomes" id="UP000230706"/>
    </source>
</evidence>
<reference evidence="2" key="1">
    <citation type="submission" date="2017-09" db="EMBL/GenBank/DDBJ databases">
        <title>Depth-based differentiation of microbial function through sediment-hosted aquifers and enrichment of novel symbionts in the deep terrestrial subsurface.</title>
        <authorList>
            <person name="Probst A.J."/>
            <person name="Ladd B."/>
            <person name="Jarett J.K."/>
            <person name="Geller-Mcgrath D.E."/>
            <person name="Sieber C.M.K."/>
            <person name="Emerson J.B."/>
            <person name="Anantharaman K."/>
            <person name="Thomas B.C."/>
            <person name="Malmstrom R."/>
            <person name="Stieglmeier M."/>
            <person name="Klingl A."/>
            <person name="Woyke T."/>
            <person name="Ryan C.M."/>
            <person name="Banfield J.F."/>
        </authorList>
    </citation>
    <scope>NUCLEOTIDE SEQUENCE [LARGE SCALE GENOMIC DNA]</scope>
</reference>
<accession>A0A2H0UIV0</accession>
<dbReference type="InterPro" id="IPR036388">
    <property type="entry name" value="WH-like_DNA-bd_sf"/>
</dbReference>
<proteinExistence type="predicted"/>
<protein>
    <submittedName>
        <fullName evidence="1">Uncharacterized protein</fullName>
    </submittedName>
</protein>
<evidence type="ECO:0000313" key="1">
    <source>
        <dbReference type="EMBL" id="PIR86324.1"/>
    </source>
</evidence>
<dbReference type="EMBL" id="PFBF01000035">
    <property type="protein sequence ID" value="PIR86324.1"/>
    <property type="molecule type" value="Genomic_DNA"/>
</dbReference>
<comment type="caution">
    <text evidence="1">The sequence shown here is derived from an EMBL/GenBank/DDBJ whole genome shotgun (WGS) entry which is preliminary data.</text>
</comment>
<organism evidence="1 2">
    <name type="scientific">Candidatus Kaiserbacteria bacterium CG10_big_fil_rev_8_21_14_0_10_43_70</name>
    <dbReference type="NCBI Taxonomy" id="1974605"/>
    <lineage>
        <taxon>Bacteria</taxon>
        <taxon>Candidatus Kaiseribacteriota</taxon>
    </lineage>
</organism>
<dbReference type="Proteomes" id="UP000230706">
    <property type="component" value="Unassembled WGS sequence"/>
</dbReference>
<sequence>MLVLFDRIRNMKNDFLGNLLGSPSRAKILRLFVFNQDECYTSEQIAKKAQVTKTAVQKELKSIEKTGLIKKKQCTQEVSQGRGKNKTIKKKKVPGWGAEGRSPYLPALLVFLRSVAPTSNDGVSGKLKAVGRLRLVVLAGRLCDDENSRIDLLVVGDSINDKKLQVALRSIEADLGSEVSYAAFSTDEFKYRLNIYDKLVRDVFDYSHEILLDSLDVHSILAK</sequence>
<name>A0A2H0UIV0_9BACT</name>
<dbReference type="SUPFAM" id="SSF46785">
    <property type="entry name" value="Winged helix' DNA-binding domain"/>
    <property type="match status" value="1"/>
</dbReference>
<dbReference type="CDD" id="cd00090">
    <property type="entry name" value="HTH_ARSR"/>
    <property type="match status" value="1"/>
</dbReference>